<dbReference type="AlphaFoldDB" id="A0A090MIS3"/>
<evidence type="ECO:0000256" key="1">
    <source>
        <dbReference type="SAM" id="Coils"/>
    </source>
</evidence>
<gene>
    <name evidence="3" type="ORF">BN961_00810</name>
</gene>
<proteinExistence type="predicted"/>
<evidence type="ECO:0000313" key="3">
    <source>
        <dbReference type="EMBL" id="CEG07420.1"/>
    </source>
</evidence>
<dbReference type="RefSeq" id="WP_048755728.1">
    <property type="nucleotide sequence ID" value="NZ_CCAZ020000001.1"/>
</dbReference>
<protein>
    <recommendedName>
        <fullName evidence="5">Flagellar protein FlbB</fullName>
    </recommendedName>
</protein>
<sequence>MKSLLREFRVVPLLLIAASCLAVLKISGLLLDGGYIFRDDPQRPKSWAESALNFPTGRTHTLDTSDITGSVEKAPESKPAEPSPVSTTRPEDVAAQPDPATAVSPSERAVLERLQARRQEIETRAREIDIRENLVKTAEQKLEGKLQELKATEARITAAEGQKAKAEAAKLKDLVTMYENMKPKDAAKVFDRLDIAVLYQIASQIAPRKLSDIVGQMQPENAERLTVEIARRAGGEKSASLSDLPKIEGRPVN</sequence>
<evidence type="ECO:0000256" key="2">
    <source>
        <dbReference type="SAM" id="MobiDB-lite"/>
    </source>
</evidence>
<evidence type="ECO:0000313" key="4">
    <source>
        <dbReference type="Proteomes" id="UP000035762"/>
    </source>
</evidence>
<keyword evidence="1" id="KW-0175">Coiled coil</keyword>
<dbReference type="PROSITE" id="PS51257">
    <property type="entry name" value="PROKAR_LIPOPROTEIN"/>
    <property type="match status" value="1"/>
</dbReference>
<feature type="region of interest" description="Disordered" evidence="2">
    <location>
        <begin position="234"/>
        <end position="253"/>
    </location>
</feature>
<name>A0A090MIS3_AFIFE</name>
<comment type="caution">
    <text evidence="3">The sequence shown here is derived from an EMBL/GenBank/DDBJ whole genome shotgun (WGS) entry which is preliminary data.</text>
</comment>
<reference evidence="3 4" key="1">
    <citation type="journal article" date="2014" name="Genome Announc.">
        <title>Genome Sequence of Afipia felis Strain 76713, Isolated in Hospital Water Using an Amoeba Co-Culture Procedure.</title>
        <authorList>
            <person name="Benamar S."/>
            <person name="La Scola B."/>
            <person name="Croce O."/>
        </authorList>
    </citation>
    <scope>NUCLEOTIDE SEQUENCE [LARGE SCALE GENOMIC DNA]</scope>
    <source>
        <strain evidence="3 4">76713</strain>
    </source>
</reference>
<dbReference type="EMBL" id="CCAZ020000001">
    <property type="protein sequence ID" value="CEG07420.1"/>
    <property type="molecule type" value="Genomic_DNA"/>
</dbReference>
<accession>A0A090MIS3</accession>
<keyword evidence="4" id="KW-1185">Reference proteome</keyword>
<feature type="compositionally biased region" description="Polar residues" evidence="2">
    <location>
        <begin position="56"/>
        <end position="68"/>
    </location>
</feature>
<dbReference type="Proteomes" id="UP000035762">
    <property type="component" value="Unassembled WGS sequence"/>
</dbReference>
<feature type="coiled-coil region" evidence="1">
    <location>
        <begin position="111"/>
        <end position="169"/>
    </location>
</feature>
<dbReference type="OrthoDB" id="9791432at2"/>
<organism evidence="3 4">
    <name type="scientific">Afipia felis</name>
    <name type="common">Cat scratch disease bacillus</name>
    <dbReference type="NCBI Taxonomy" id="1035"/>
    <lineage>
        <taxon>Bacteria</taxon>
        <taxon>Pseudomonadati</taxon>
        <taxon>Pseudomonadota</taxon>
        <taxon>Alphaproteobacteria</taxon>
        <taxon>Hyphomicrobiales</taxon>
        <taxon>Nitrobacteraceae</taxon>
        <taxon>Afipia</taxon>
    </lineage>
</organism>
<dbReference type="SUPFAM" id="SSF158791">
    <property type="entry name" value="MgtE N-terminal domain-like"/>
    <property type="match status" value="1"/>
</dbReference>
<evidence type="ECO:0008006" key="5">
    <source>
        <dbReference type="Google" id="ProtNLM"/>
    </source>
</evidence>
<feature type="region of interest" description="Disordered" evidence="2">
    <location>
        <begin position="51"/>
        <end position="104"/>
    </location>
</feature>
<dbReference type="STRING" id="1035.BN961_00810"/>